<dbReference type="Gene3D" id="1.10.10.10">
    <property type="entry name" value="Winged helix-like DNA-binding domain superfamily/Winged helix DNA-binding domain"/>
    <property type="match status" value="1"/>
</dbReference>
<protein>
    <recommendedName>
        <fullName evidence="3">Transcriptional regulator</fullName>
    </recommendedName>
</protein>
<evidence type="ECO:0000313" key="2">
    <source>
        <dbReference type="Proteomes" id="UP000247727"/>
    </source>
</evidence>
<dbReference type="Gene3D" id="1.25.40.10">
    <property type="entry name" value="Tetratricopeptide repeat domain"/>
    <property type="match status" value="1"/>
</dbReference>
<name>A0A318TUW7_9RHOB</name>
<gene>
    <name evidence="1" type="ORF">C8J30_12323</name>
</gene>
<sequence length="531" mass="57712">MRLQVVGTFRLLDGSGKDRTPRGAKARALLALICTVPDHRRTRRWLEARLWSDRGATQASGSLRQSLYEVRQALGPHAGLLGSDRDMVWLSGVVTDLETDPAGVADAIASGREFLEGIDIRDDAFEDWLSAERARLGTRGRMVRHPEAAGPRRVPLLVQVSGIGEGPVAFLPIALASEISRLIDDLAEVEIHHLGPGSAAIEAPERGLRLTIEAAQFDGTLHLVATITNIAQRRVAWTRRARFPGHPAAAIESGDFARLAYEAAEAAHAALSLAVAPDSEIWAQVRQAQAVRAIFTFEREQLLRADRLLRESIDVMPTAQAWAWRAFLCQTLTLERVRHDFAAARDEAESHTFHALSFPGRNATVLAMVSQISAMLAMDAAAAFASAHEAVQINPLNPYAQYALAAAYLRAGDLKAAAGHGRTAADISENAANGFFFQGISALIALAAGDYEECMRIYSAISVRAPHFRAPLRALTVLSLAKGDLARAERHAAALARAEPCFTLESLLHDENYPAVTLRKMGLLHLADQRR</sequence>
<dbReference type="GO" id="GO:0006355">
    <property type="term" value="P:regulation of DNA-templated transcription"/>
    <property type="evidence" value="ECO:0007669"/>
    <property type="project" value="InterPro"/>
</dbReference>
<keyword evidence="2" id="KW-1185">Reference proteome</keyword>
<proteinExistence type="predicted"/>
<organism evidence="1 2">
    <name type="scientific">Rhodobacter viridis</name>
    <dbReference type="NCBI Taxonomy" id="1054202"/>
    <lineage>
        <taxon>Bacteria</taxon>
        <taxon>Pseudomonadati</taxon>
        <taxon>Pseudomonadota</taxon>
        <taxon>Alphaproteobacteria</taxon>
        <taxon>Rhodobacterales</taxon>
        <taxon>Rhodobacter group</taxon>
        <taxon>Rhodobacter</taxon>
    </lineage>
</organism>
<dbReference type="InterPro" id="IPR036388">
    <property type="entry name" value="WH-like_DNA-bd_sf"/>
</dbReference>
<dbReference type="EMBL" id="QJTK01000023">
    <property type="protein sequence ID" value="PYF06768.1"/>
    <property type="molecule type" value="Genomic_DNA"/>
</dbReference>
<dbReference type="AlphaFoldDB" id="A0A318TUW7"/>
<accession>A0A318TUW7</accession>
<dbReference type="InterPro" id="IPR016032">
    <property type="entry name" value="Sig_transdc_resp-reg_C-effctor"/>
</dbReference>
<comment type="caution">
    <text evidence="1">The sequence shown here is derived from an EMBL/GenBank/DDBJ whole genome shotgun (WGS) entry which is preliminary data.</text>
</comment>
<dbReference type="SUPFAM" id="SSF46894">
    <property type="entry name" value="C-terminal effector domain of the bipartite response regulators"/>
    <property type="match status" value="1"/>
</dbReference>
<dbReference type="InterPro" id="IPR011990">
    <property type="entry name" value="TPR-like_helical_dom_sf"/>
</dbReference>
<reference evidence="1 2" key="1">
    <citation type="submission" date="2018-06" db="EMBL/GenBank/DDBJ databases">
        <title>Genomic Encyclopedia of Type Strains, Phase III (KMG-III): the genomes of soil and plant-associated and newly described type strains.</title>
        <authorList>
            <person name="Whitman W."/>
        </authorList>
    </citation>
    <scope>NUCLEOTIDE SEQUENCE [LARGE SCALE GENOMIC DNA]</scope>
    <source>
        <strain evidence="1 2">JA737</strain>
    </source>
</reference>
<dbReference type="GO" id="GO:0003677">
    <property type="term" value="F:DNA binding"/>
    <property type="evidence" value="ECO:0007669"/>
    <property type="project" value="InterPro"/>
</dbReference>
<dbReference type="SUPFAM" id="SSF48452">
    <property type="entry name" value="TPR-like"/>
    <property type="match status" value="1"/>
</dbReference>
<evidence type="ECO:0008006" key="3">
    <source>
        <dbReference type="Google" id="ProtNLM"/>
    </source>
</evidence>
<evidence type="ECO:0000313" key="1">
    <source>
        <dbReference type="EMBL" id="PYF06768.1"/>
    </source>
</evidence>
<dbReference type="Proteomes" id="UP000247727">
    <property type="component" value="Unassembled WGS sequence"/>
</dbReference>